<dbReference type="Proteomes" id="UP001354989">
    <property type="component" value="Chromosome"/>
</dbReference>
<protein>
    <recommendedName>
        <fullName evidence="3">Outer membrane protein/protective antigen OMA87</fullName>
    </recommendedName>
</protein>
<dbReference type="EMBL" id="AP025292">
    <property type="protein sequence ID" value="BDC99384.1"/>
    <property type="molecule type" value="Genomic_DNA"/>
</dbReference>
<gene>
    <name evidence="1" type="ORF">PEPS_16650</name>
</gene>
<name>A0ABM7VEG3_9BACT</name>
<proteinExistence type="predicted"/>
<accession>A0ABM7VEG3</accession>
<sequence length="666" mass="77903">MDHLYQKSPLRTLLLTSILLAFFSVLPGIQNLALAQSGMGHHTYPPTDQFSIAPDSTSKQYYHIPKSEVMKPEEVNRNFYLKLKNNWSKSWIGKGIMDAFITIPAAKKIVSDKQSTERFSEYEGKTISKITIKKVGVFMEDVDDTTKIATDKWIKTYNKSHINTVNWNIKTNLIVQEGDQVDKEVIADNERILRSLSYIRDARFMMKPDPMDSTQVHLVVVTQDIMPLEVGLNPQGFDRGNFTLGHRNMLGTGIRLRNTVYLEQEFREATSDTEAIQRGHWGYSAAMAIQNIRRSFIDVNLDFRKTFTQDRLAFNAYRGYVTPENNYAGGTSLEYQRHNANIYVKSKEAFENIDYNFVSHDYWVSKAFRFPCRNPTDRKRLIAGARYAQIQYFMRPEVNDTLNFGFHNQDAIFFNFGYSNRNYYTDKFLYEFGRNEDIPFGMSIEVIGGKEFGEFNHRHYLGFKYAHGRPFKKLGYLRWNFELGQYFGPQYYNEGVLRMGTQFFSKLINKDGLRMRQFLTVEYVSGLNRRPDDQLILNDEELRGFRTNTVGEQEQFIIKLETIKYTNFQPFGFRMAFYAFADMAVISQQNSQPFKGDFYGAFGAGIRMRNDHFTFKTLQIRLVYYPKTPAGLPNFNLHMDNRISEPFRDYRVEKPSIVRFNERFIQ</sequence>
<evidence type="ECO:0000313" key="2">
    <source>
        <dbReference type="Proteomes" id="UP001354989"/>
    </source>
</evidence>
<evidence type="ECO:0008006" key="3">
    <source>
        <dbReference type="Google" id="ProtNLM"/>
    </source>
</evidence>
<keyword evidence="2" id="KW-1185">Reference proteome</keyword>
<organism evidence="1 2">
    <name type="scientific">Persicobacter psychrovividus</name>
    <dbReference type="NCBI Taxonomy" id="387638"/>
    <lineage>
        <taxon>Bacteria</taxon>
        <taxon>Pseudomonadati</taxon>
        <taxon>Bacteroidota</taxon>
        <taxon>Cytophagia</taxon>
        <taxon>Cytophagales</taxon>
        <taxon>Persicobacteraceae</taxon>
        <taxon>Persicobacter</taxon>
    </lineage>
</organism>
<reference evidence="1 2" key="1">
    <citation type="submission" date="2021-12" db="EMBL/GenBank/DDBJ databases">
        <title>Genome sequencing of bacteria with rrn-lacking chromosome and rrn-plasmid.</title>
        <authorList>
            <person name="Anda M."/>
            <person name="Iwasaki W."/>
        </authorList>
    </citation>
    <scope>NUCLEOTIDE SEQUENCE [LARGE SCALE GENOMIC DNA]</scope>
    <source>
        <strain evidence="1 2">NBRC 101262</strain>
    </source>
</reference>
<evidence type="ECO:0000313" key="1">
    <source>
        <dbReference type="EMBL" id="BDC99384.1"/>
    </source>
</evidence>